<name>A0A0F9RS95_9ZZZZ</name>
<reference evidence="1" key="1">
    <citation type="journal article" date="2015" name="Nature">
        <title>Complex archaea that bridge the gap between prokaryotes and eukaryotes.</title>
        <authorList>
            <person name="Spang A."/>
            <person name="Saw J.H."/>
            <person name="Jorgensen S.L."/>
            <person name="Zaremba-Niedzwiedzka K."/>
            <person name="Martijn J."/>
            <person name="Lind A.E."/>
            <person name="van Eijk R."/>
            <person name="Schleper C."/>
            <person name="Guy L."/>
            <person name="Ettema T.J."/>
        </authorList>
    </citation>
    <scope>NUCLEOTIDE SEQUENCE</scope>
</reference>
<protein>
    <submittedName>
        <fullName evidence="1">Uncharacterized protein</fullName>
    </submittedName>
</protein>
<sequence>MKHKHIEGLSIELQTPTNKGWKVKKTEIFAPGRKLRTPKTKVAYYTNSELKELFS</sequence>
<evidence type="ECO:0000313" key="1">
    <source>
        <dbReference type="EMBL" id="KKN20203.1"/>
    </source>
</evidence>
<accession>A0A0F9RS95</accession>
<dbReference type="AlphaFoldDB" id="A0A0F9RS95"/>
<dbReference type="EMBL" id="LAZR01003264">
    <property type="protein sequence ID" value="KKN20203.1"/>
    <property type="molecule type" value="Genomic_DNA"/>
</dbReference>
<gene>
    <name evidence="1" type="ORF">LCGC14_0937840</name>
</gene>
<organism evidence="1">
    <name type="scientific">marine sediment metagenome</name>
    <dbReference type="NCBI Taxonomy" id="412755"/>
    <lineage>
        <taxon>unclassified sequences</taxon>
        <taxon>metagenomes</taxon>
        <taxon>ecological metagenomes</taxon>
    </lineage>
</organism>
<proteinExistence type="predicted"/>
<comment type="caution">
    <text evidence="1">The sequence shown here is derived from an EMBL/GenBank/DDBJ whole genome shotgun (WGS) entry which is preliminary data.</text>
</comment>